<dbReference type="OrthoDB" id="3052775at2759"/>
<feature type="domain" description="Aldehyde dehydrogenase" evidence="3">
    <location>
        <begin position="16"/>
        <end position="213"/>
    </location>
</feature>
<dbReference type="AlphaFoldDB" id="A0A9P7RVA7"/>
<accession>A0A9P7RVA7</accession>
<dbReference type="KEGG" id="more:E1B28_011712"/>
<dbReference type="InterPro" id="IPR016162">
    <property type="entry name" value="Ald_DH_N"/>
</dbReference>
<dbReference type="PANTHER" id="PTHR42986:SF1">
    <property type="entry name" value="BENZALDEHYDE DEHYDROGENASE YFMT"/>
    <property type="match status" value="1"/>
</dbReference>
<evidence type="ECO:0000313" key="5">
    <source>
        <dbReference type="Proteomes" id="UP001049176"/>
    </source>
</evidence>
<sequence length="217" mass="23586">MPPFTPLFINGQEVSSSTGRQFEVRNPLSGEVVGTAASATSEDCKAAIVSASNAFKVWSQTSLGTRRDLLLQAADLVTTDKYKNKILQCVREETGTSNMMGTFSWMIAAAYLRASATLVGDLRGERFNSDRSPGTVVWTEKRPLGVIFSQSPWNAPITLTLRGVIVPILCGNAVVFKAAELSPRSGSIVYELFKEAGFPDGVFNFVSISRQDTVRHD</sequence>
<keyword evidence="5" id="KW-1185">Reference proteome</keyword>
<dbReference type="Gene3D" id="3.40.605.10">
    <property type="entry name" value="Aldehyde Dehydrogenase, Chain A, domain 1"/>
    <property type="match status" value="1"/>
</dbReference>
<dbReference type="EMBL" id="CM032187">
    <property type="protein sequence ID" value="KAG7090098.1"/>
    <property type="molecule type" value="Genomic_DNA"/>
</dbReference>
<evidence type="ECO:0000259" key="3">
    <source>
        <dbReference type="Pfam" id="PF00171"/>
    </source>
</evidence>
<dbReference type="Proteomes" id="UP001049176">
    <property type="component" value="Chromosome 7"/>
</dbReference>
<protein>
    <recommendedName>
        <fullName evidence="3">Aldehyde dehydrogenase domain-containing protein</fullName>
    </recommendedName>
</protein>
<name>A0A9P7RVA7_9AGAR</name>
<gene>
    <name evidence="4" type="ORF">E1B28_011712</name>
</gene>
<dbReference type="InterPro" id="IPR015590">
    <property type="entry name" value="Aldehyde_DH_dom"/>
</dbReference>
<organism evidence="4 5">
    <name type="scientific">Marasmius oreades</name>
    <name type="common">fairy-ring Marasmius</name>
    <dbReference type="NCBI Taxonomy" id="181124"/>
    <lineage>
        <taxon>Eukaryota</taxon>
        <taxon>Fungi</taxon>
        <taxon>Dikarya</taxon>
        <taxon>Basidiomycota</taxon>
        <taxon>Agaricomycotina</taxon>
        <taxon>Agaricomycetes</taxon>
        <taxon>Agaricomycetidae</taxon>
        <taxon>Agaricales</taxon>
        <taxon>Marasmiineae</taxon>
        <taxon>Marasmiaceae</taxon>
        <taxon>Marasmius</taxon>
    </lineage>
</organism>
<dbReference type="GeneID" id="66080787"/>
<reference evidence="4" key="1">
    <citation type="journal article" date="2021" name="Genome Biol. Evol.">
        <title>The assembled and annotated genome of the fairy-ring fungus Marasmius oreades.</title>
        <authorList>
            <person name="Hiltunen M."/>
            <person name="Ament-Velasquez S.L."/>
            <person name="Johannesson H."/>
        </authorList>
    </citation>
    <scope>NUCLEOTIDE SEQUENCE</scope>
    <source>
        <strain evidence="4">03SP1</strain>
    </source>
</reference>
<keyword evidence="2" id="KW-0520">NAD</keyword>
<dbReference type="RefSeq" id="XP_043006568.1">
    <property type="nucleotide sequence ID" value="XM_043156769.1"/>
</dbReference>
<dbReference type="SUPFAM" id="SSF53720">
    <property type="entry name" value="ALDH-like"/>
    <property type="match status" value="1"/>
</dbReference>
<dbReference type="Pfam" id="PF00171">
    <property type="entry name" value="Aldedh"/>
    <property type="match status" value="1"/>
</dbReference>
<evidence type="ECO:0000256" key="1">
    <source>
        <dbReference type="ARBA" id="ARBA00009986"/>
    </source>
</evidence>
<proteinExistence type="inferred from homology"/>
<comment type="similarity">
    <text evidence="1">Belongs to the aldehyde dehydrogenase family.</text>
</comment>
<dbReference type="InterPro" id="IPR016161">
    <property type="entry name" value="Ald_DH/histidinol_DH"/>
</dbReference>
<evidence type="ECO:0000256" key="2">
    <source>
        <dbReference type="ARBA" id="ARBA00023027"/>
    </source>
</evidence>
<dbReference type="GO" id="GO:0016491">
    <property type="term" value="F:oxidoreductase activity"/>
    <property type="evidence" value="ECO:0007669"/>
    <property type="project" value="InterPro"/>
</dbReference>
<evidence type="ECO:0000313" key="4">
    <source>
        <dbReference type="EMBL" id="KAG7090098.1"/>
    </source>
</evidence>
<dbReference type="PANTHER" id="PTHR42986">
    <property type="entry name" value="BENZALDEHYDE DEHYDROGENASE YFMT"/>
    <property type="match status" value="1"/>
</dbReference>
<comment type="caution">
    <text evidence="4">The sequence shown here is derived from an EMBL/GenBank/DDBJ whole genome shotgun (WGS) entry which is preliminary data.</text>
</comment>